<keyword evidence="1" id="KW-0472">Membrane</keyword>
<evidence type="ECO:0000313" key="3">
    <source>
        <dbReference type="Proteomes" id="UP000420562"/>
    </source>
</evidence>
<gene>
    <name evidence="2" type="ORF">F6V25_15785</name>
</gene>
<evidence type="ECO:0000313" key="2">
    <source>
        <dbReference type="EMBL" id="KAB0663884.1"/>
    </source>
</evidence>
<feature type="transmembrane region" description="Helical" evidence="1">
    <location>
        <begin position="64"/>
        <end position="85"/>
    </location>
</feature>
<evidence type="ECO:0000256" key="1">
    <source>
        <dbReference type="SAM" id="Phobius"/>
    </source>
</evidence>
<organism evidence="2 3">
    <name type="scientific">Oryzomonas japonica</name>
    <dbReference type="NCBI Taxonomy" id="2603858"/>
    <lineage>
        <taxon>Bacteria</taxon>
        <taxon>Pseudomonadati</taxon>
        <taxon>Thermodesulfobacteriota</taxon>
        <taxon>Desulfuromonadia</taxon>
        <taxon>Geobacterales</taxon>
        <taxon>Geobacteraceae</taxon>
        <taxon>Oryzomonas</taxon>
    </lineage>
</organism>
<feature type="transmembrane region" description="Helical" evidence="1">
    <location>
        <begin position="142"/>
        <end position="160"/>
    </location>
</feature>
<keyword evidence="1" id="KW-1133">Transmembrane helix</keyword>
<protein>
    <submittedName>
        <fullName evidence="2">Uncharacterized protein</fullName>
    </submittedName>
</protein>
<dbReference type="Proteomes" id="UP000420562">
    <property type="component" value="Unassembled WGS sequence"/>
</dbReference>
<keyword evidence="1" id="KW-0812">Transmembrane</keyword>
<proteinExistence type="predicted"/>
<feature type="transmembrane region" description="Helical" evidence="1">
    <location>
        <begin position="97"/>
        <end position="122"/>
    </location>
</feature>
<comment type="caution">
    <text evidence="2">The sequence shown here is derived from an EMBL/GenBank/DDBJ whole genome shotgun (WGS) entry which is preliminary data.</text>
</comment>
<sequence>MKKTPWSHAGHLLLLITWVTLLGLFFAMTEIQIEGANGWAASLPTWRVEKHWLLDLFWGGRAMTGYHAWVFSFMCLVFHLPHAIVGRITWRQEARCLGSLMIFWIIEDFLWFVMNPAFGIAHFRPQFIPWHKHWAVGVPTDYLLFTAVGSLLLMASFSGLRSNERVQP</sequence>
<keyword evidence="3" id="KW-1185">Reference proteome</keyword>
<dbReference type="RefSeq" id="WP_151129573.1">
    <property type="nucleotide sequence ID" value="NZ_VZQZ01000011.1"/>
</dbReference>
<dbReference type="EMBL" id="VZQZ01000011">
    <property type="protein sequence ID" value="KAB0663884.1"/>
    <property type="molecule type" value="Genomic_DNA"/>
</dbReference>
<accession>A0A7J4ZMG1</accession>
<reference evidence="2 3" key="1">
    <citation type="submission" date="2019-09" db="EMBL/GenBank/DDBJ databases">
        <title>Geobacter sp. Red96, a novel strain isolated from paddy soil.</title>
        <authorList>
            <person name="Xu Z."/>
            <person name="Masuda Y."/>
            <person name="Itoh H."/>
            <person name="Senoo K."/>
        </authorList>
    </citation>
    <scope>NUCLEOTIDE SEQUENCE [LARGE SCALE GENOMIC DNA]</scope>
    <source>
        <strain evidence="2 3">Red96</strain>
    </source>
</reference>
<name>A0A7J4ZMG1_9BACT</name>
<dbReference type="AlphaFoldDB" id="A0A7J4ZMG1"/>